<reference evidence="1 2" key="2">
    <citation type="journal article" date="2017" name="Front. Plant Sci.">
        <title>Gene Classification and Mining of Molecular Markers Useful in Red Clover (Trifolium pratense) Breeding.</title>
        <authorList>
            <person name="Istvanek J."/>
            <person name="Dluhosova J."/>
            <person name="Dluhos P."/>
            <person name="Patkova L."/>
            <person name="Nedelnik J."/>
            <person name="Repkova J."/>
        </authorList>
    </citation>
    <scope>NUCLEOTIDE SEQUENCE [LARGE SCALE GENOMIC DNA]</scope>
    <source>
        <strain evidence="2">cv. Tatra</strain>
        <tissue evidence="1">Young leaves</tissue>
    </source>
</reference>
<protein>
    <submittedName>
        <fullName evidence="1">Uncharacterized protein</fullName>
    </submittedName>
</protein>
<evidence type="ECO:0000313" key="1">
    <source>
        <dbReference type="EMBL" id="PNY15332.1"/>
    </source>
</evidence>
<proteinExistence type="predicted"/>
<dbReference type="EMBL" id="ASHM01007585">
    <property type="protein sequence ID" value="PNY15332.1"/>
    <property type="molecule type" value="Genomic_DNA"/>
</dbReference>
<reference evidence="1 2" key="1">
    <citation type="journal article" date="2014" name="Am. J. Bot.">
        <title>Genome assembly and annotation for red clover (Trifolium pratense; Fabaceae).</title>
        <authorList>
            <person name="Istvanek J."/>
            <person name="Jaros M."/>
            <person name="Krenek A."/>
            <person name="Repkova J."/>
        </authorList>
    </citation>
    <scope>NUCLEOTIDE SEQUENCE [LARGE SCALE GENOMIC DNA]</scope>
    <source>
        <strain evidence="2">cv. Tatra</strain>
        <tissue evidence="1">Young leaves</tissue>
    </source>
</reference>
<dbReference type="AlphaFoldDB" id="A0A2K3PJ68"/>
<accession>A0A2K3PJ68</accession>
<sequence length="101" mass="11367">MASNRPLSRWLTVVQAVDPRMGVVPAGAPMLKSARVREIQERVKVRESIRYLALLYRRAYIVSPSAGPKVLLMGRVKLSSKSNCQDLPLDRGDNSYLLLSW</sequence>
<evidence type="ECO:0000313" key="2">
    <source>
        <dbReference type="Proteomes" id="UP000236291"/>
    </source>
</evidence>
<gene>
    <name evidence="1" type="ORF">L195_g012026</name>
</gene>
<organism evidence="1 2">
    <name type="scientific">Trifolium pratense</name>
    <name type="common">Red clover</name>
    <dbReference type="NCBI Taxonomy" id="57577"/>
    <lineage>
        <taxon>Eukaryota</taxon>
        <taxon>Viridiplantae</taxon>
        <taxon>Streptophyta</taxon>
        <taxon>Embryophyta</taxon>
        <taxon>Tracheophyta</taxon>
        <taxon>Spermatophyta</taxon>
        <taxon>Magnoliopsida</taxon>
        <taxon>eudicotyledons</taxon>
        <taxon>Gunneridae</taxon>
        <taxon>Pentapetalae</taxon>
        <taxon>rosids</taxon>
        <taxon>fabids</taxon>
        <taxon>Fabales</taxon>
        <taxon>Fabaceae</taxon>
        <taxon>Papilionoideae</taxon>
        <taxon>50 kb inversion clade</taxon>
        <taxon>NPAAA clade</taxon>
        <taxon>Hologalegina</taxon>
        <taxon>IRL clade</taxon>
        <taxon>Trifolieae</taxon>
        <taxon>Trifolium</taxon>
    </lineage>
</organism>
<comment type="caution">
    <text evidence="1">The sequence shown here is derived from an EMBL/GenBank/DDBJ whole genome shotgun (WGS) entry which is preliminary data.</text>
</comment>
<name>A0A2K3PJ68_TRIPR</name>
<dbReference type="Proteomes" id="UP000236291">
    <property type="component" value="Unassembled WGS sequence"/>
</dbReference>